<gene>
    <name evidence="1" type="ORF">EAS62_02695</name>
</gene>
<evidence type="ECO:0000313" key="1">
    <source>
        <dbReference type="EMBL" id="RXG98998.1"/>
    </source>
</evidence>
<accession>A0ABY0DUT2</accession>
<evidence type="ECO:0000313" key="2">
    <source>
        <dbReference type="Proteomes" id="UP000289946"/>
    </source>
</evidence>
<sequence length="75" mass="8231">MQYGPFETSRRAVTMSVYRGRAEVVGTGQTDANAPETTCRIQSNRANKIPGGAMPKAGTPLCTRLFETKLNVKIW</sequence>
<dbReference type="Proteomes" id="UP000289946">
    <property type="component" value="Unassembled WGS sequence"/>
</dbReference>
<organism evidence="1 2">
    <name type="scientific">Bradyrhizobium zhanjiangense</name>
    <dbReference type="NCBI Taxonomy" id="1325107"/>
    <lineage>
        <taxon>Bacteria</taxon>
        <taxon>Pseudomonadati</taxon>
        <taxon>Pseudomonadota</taxon>
        <taxon>Alphaproteobacteria</taxon>
        <taxon>Hyphomicrobiales</taxon>
        <taxon>Nitrobacteraceae</taxon>
        <taxon>Bradyrhizobium</taxon>
    </lineage>
</organism>
<protein>
    <submittedName>
        <fullName evidence="1">Uncharacterized protein</fullName>
    </submittedName>
</protein>
<dbReference type="EMBL" id="RDRA01000002">
    <property type="protein sequence ID" value="RXG98998.1"/>
    <property type="molecule type" value="Genomic_DNA"/>
</dbReference>
<proteinExistence type="predicted"/>
<reference evidence="1 2" key="1">
    <citation type="submission" date="2018-10" db="EMBL/GenBank/DDBJ databases">
        <title>Bradyrhizobium sp. nov., isolated from effective nodules of peanut in China.</title>
        <authorList>
            <person name="Li Y."/>
        </authorList>
    </citation>
    <scope>NUCLEOTIDE SEQUENCE [LARGE SCALE GENOMIC DNA]</scope>
    <source>
        <strain evidence="1 2">CCBAU 51781</strain>
    </source>
</reference>
<comment type="caution">
    <text evidence="1">The sequence shown here is derived from an EMBL/GenBank/DDBJ whole genome shotgun (WGS) entry which is preliminary data.</text>
</comment>
<name>A0ABY0DUT2_9BRAD</name>
<keyword evidence="2" id="KW-1185">Reference proteome</keyword>